<dbReference type="EMBL" id="AFFO01000008">
    <property type="protein sequence ID" value="EGJ39991.1"/>
    <property type="molecule type" value="Genomic_DNA"/>
</dbReference>
<dbReference type="PATRIC" id="fig|888808.3.peg.1162"/>
<organism evidence="2 3">
    <name type="scientific">Streptococcus sanguinis SK49</name>
    <dbReference type="NCBI Taxonomy" id="888808"/>
    <lineage>
        <taxon>Bacteria</taxon>
        <taxon>Bacillati</taxon>
        <taxon>Bacillota</taxon>
        <taxon>Bacilli</taxon>
        <taxon>Lactobacillales</taxon>
        <taxon>Streptococcaceae</taxon>
        <taxon>Streptococcus</taxon>
    </lineage>
</organism>
<dbReference type="Pfam" id="PF22819">
    <property type="entry name" value="TcaA_5th"/>
    <property type="match status" value="1"/>
</dbReference>
<protein>
    <recommendedName>
        <fullName evidence="1">TcaA protein NTF2-like domain-containing protein</fullName>
    </recommendedName>
</protein>
<name>F3UXF1_STRSA</name>
<dbReference type="AlphaFoldDB" id="F3UXF1"/>
<comment type="caution">
    <text evidence="2">The sequence shown here is derived from an EMBL/GenBank/DDBJ whole genome shotgun (WGS) entry which is preliminary data.</text>
</comment>
<sequence length="81" mass="9343">MVEWTTSGGVKKAKFDYYEPGKLEVREIKEENGSYTVTSHEDYTVHYTDSTPNSLNRKNKTYYLKSSGDSFVIYNLEVSES</sequence>
<evidence type="ECO:0000313" key="3">
    <source>
        <dbReference type="Proteomes" id="UP000006459"/>
    </source>
</evidence>
<proteinExistence type="predicted"/>
<gene>
    <name evidence="2" type="ORF">HMPREF9380_1189</name>
</gene>
<reference evidence="2 3" key="1">
    <citation type="submission" date="2011-03" db="EMBL/GenBank/DDBJ databases">
        <authorList>
            <person name="Muzny D."/>
            <person name="Qin X."/>
            <person name="Deng J."/>
            <person name="Jiang H."/>
            <person name="Liu Y."/>
            <person name="Qu J."/>
            <person name="Song X.-Z."/>
            <person name="Zhang L."/>
            <person name="Thornton R."/>
            <person name="Coyle M."/>
            <person name="Francisco L."/>
            <person name="Jackson L."/>
            <person name="Javaid M."/>
            <person name="Korchina V."/>
            <person name="Kovar C."/>
            <person name="Mata R."/>
            <person name="Mathew T."/>
            <person name="Ngo R."/>
            <person name="Nguyen L."/>
            <person name="Nguyen N."/>
            <person name="Okwuonu G."/>
            <person name="Ongeri F."/>
            <person name="Pham C."/>
            <person name="Simmons D."/>
            <person name="Wilczek-Boney K."/>
            <person name="Hale W."/>
            <person name="Jakkamsetti A."/>
            <person name="Pham P."/>
            <person name="Ruth R."/>
            <person name="San Lucas F."/>
            <person name="Warren J."/>
            <person name="Zhang J."/>
            <person name="Zhao Z."/>
            <person name="Zhou C."/>
            <person name="Zhu D."/>
            <person name="Lee S."/>
            <person name="Bess C."/>
            <person name="Blankenburg K."/>
            <person name="Forbes L."/>
            <person name="Fu Q."/>
            <person name="Gubbala S."/>
            <person name="Hirani K."/>
            <person name="Jayaseelan J.C."/>
            <person name="Lara F."/>
            <person name="Munidasa M."/>
            <person name="Palculict T."/>
            <person name="Patil S."/>
            <person name="Pu L.-L."/>
            <person name="Saada N."/>
            <person name="Tang L."/>
            <person name="Weissenberger G."/>
            <person name="Zhu Y."/>
            <person name="Hemphill L."/>
            <person name="Shang Y."/>
            <person name="Youmans B."/>
            <person name="Ayvaz T."/>
            <person name="Ross M."/>
            <person name="Santibanez J."/>
            <person name="Aqrawi P."/>
            <person name="Gross S."/>
            <person name="Joshi V."/>
            <person name="Fowler G."/>
            <person name="Nazareth L."/>
            <person name="Reid J."/>
            <person name="Worley K."/>
            <person name="Petrosino J."/>
            <person name="Highlander S."/>
            <person name="Gibbs R."/>
        </authorList>
    </citation>
    <scope>NUCLEOTIDE SEQUENCE [LARGE SCALE GENOMIC DNA]</scope>
    <source>
        <strain evidence="2 3">SK49</strain>
    </source>
</reference>
<dbReference type="InterPro" id="IPR054528">
    <property type="entry name" value="TcaA_5th"/>
</dbReference>
<accession>F3UXF1</accession>
<evidence type="ECO:0000259" key="1">
    <source>
        <dbReference type="Pfam" id="PF22819"/>
    </source>
</evidence>
<evidence type="ECO:0000313" key="2">
    <source>
        <dbReference type="EMBL" id="EGJ39991.1"/>
    </source>
</evidence>
<dbReference type="HOGENOM" id="CLU_2572494_0_0_9"/>
<dbReference type="eggNOG" id="ENOG5030CUG">
    <property type="taxonomic scope" value="Bacteria"/>
</dbReference>
<dbReference type="Proteomes" id="UP000006459">
    <property type="component" value="Unassembled WGS sequence"/>
</dbReference>
<feature type="domain" description="TcaA protein NTF2-like" evidence="1">
    <location>
        <begin position="18"/>
        <end position="76"/>
    </location>
</feature>